<dbReference type="Gene3D" id="3.30.40.10">
    <property type="entry name" value="Zinc/RING finger domain, C3HC4 (zinc finger)"/>
    <property type="match status" value="1"/>
</dbReference>
<dbReference type="OrthoDB" id="3788825at2759"/>
<dbReference type="GO" id="GO:0008270">
    <property type="term" value="F:zinc ion binding"/>
    <property type="evidence" value="ECO:0007669"/>
    <property type="project" value="UniProtKB-KW"/>
</dbReference>
<accession>A0A6A6IKQ1</accession>
<keyword evidence="2 4" id="KW-0863">Zinc-finger</keyword>
<feature type="region of interest" description="Disordered" evidence="5">
    <location>
        <begin position="1"/>
        <end position="22"/>
    </location>
</feature>
<dbReference type="Proteomes" id="UP000800094">
    <property type="component" value="Unassembled WGS sequence"/>
</dbReference>
<dbReference type="SUPFAM" id="SSF57850">
    <property type="entry name" value="RING/U-box"/>
    <property type="match status" value="1"/>
</dbReference>
<dbReference type="RefSeq" id="XP_033685067.1">
    <property type="nucleotide sequence ID" value="XM_033833227.1"/>
</dbReference>
<evidence type="ECO:0000313" key="8">
    <source>
        <dbReference type="Proteomes" id="UP000800094"/>
    </source>
</evidence>
<organism evidence="7 8">
    <name type="scientific">Trematosphaeria pertusa</name>
    <dbReference type="NCBI Taxonomy" id="390896"/>
    <lineage>
        <taxon>Eukaryota</taxon>
        <taxon>Fungi</taxon>
        <taxon>Dikarya</taxon>
        <taxon>Ascomycota</taxon>
        <taxon>Pezizomycotina</taxon>
        <taxon>Dothideomycetes</taxon>
        <taxon>Pleosporomycetidae</taxon>
        <taxon>Pleosporales</taxon>
        <taxon>Massarineae</taxon>
        <taxon>Trematosphaeriaceae</taxon>
        <taxon>Trematosphaeria</taxon>
    </lineage>
</organism>
<dbReference type="AlphaFoldDB" id="A0A6A6IKQ1"/>
<evidence type="ECO:0000256" key="2">
    <source>
        <dbReference type="ARBA" id="ARBA00022771"/>
    </source>
</evidence>
<keyword evidence="1" id="KW-0479">Metal-binding</keyword>
<reference evidence="7" key="1">
    <citation type="journal article" date="2020" name="Stud. Mycol.">
        <title>101 Dothideomycetes genomes: a test case for predicting lifestyles and emergence of pathogens.</title>
        <authorList>
            <person name="Haridas S."/>
            <person name="Albert R."/>
            <person name="Binder M."/>
            <person name="Bloem J."/>
            <person name="Labutti K."/>
            <person name="Salamov A."/>
            <person name="Andreopoulos B."/>
            <person name="Baker S."/>
            <person name="Barry K."/>
            <person name="Bills G."/>
            <person name="Bluhm B."/>
            <person name="Cannon C."/>
            <person name="Castanera R."/>
            <person name="Culley D."/>
            <person name="Daum C."/>
            <person name="Ezra D."/>
            <person name="Gonzalez J."/>
            <person name="Henrissat B."/>
            <person name="Kuo A."/>
            <person name="Liang C."/>
            <person name="Lipzen A."/>
            <person name="Lutzoni F."/>
            <person name="Magnuson J."/>
            <person name="Mondo S."/>
            <person name="Nolan M."/>
            <person name="Ohm R."/>
            <person name="Pangilinan J."/>
            <person name="Park H.-J."/>
            <person name="Ramirez L."/>
            <person name="Alfaro M."/>
            <person name="Sun H."/>
            <person name="Tritt A."/>
            <person name="Yoshinaga Y."/>
            <person name="Zwiers L.-H."/>
            <person name="Turgeon B."/>
            <person name="Goodwin S."/>
            <person name="Spatafora J."/>
            <person name="Crous P."/>
            <person name="Grigoriev I."/>
        </authorList>
    </citation>
    <scope>NUCLEOTIDE SEQUENCE</scope>
    <source>
        <strain evidence="7">CBS 122368</strain>
    </source>
</reference>
<evidence type="ECO:0000256" key="1">
    <source>
        <dbReference type="ARBA" id="ARBA00022723"/>
    </source>
</evidence>
<name>A0A6A6IKQ1_9PLEO</name>
<protein>
    <recommendedName>
        <fullName evidence="6">RING-type domain-containing protein</fullName>
    </recommendedName>
</protein>
<gene>
    <name evidence="7" type="ORF">BU26DRAFT_563944</name>
</gene>
<dbReference type="GO" id="GO:0016567">
    <property type="term" value="P:protein ubiquitination"/>
    <property type="evidence" value="ECO:0007669"/>
    <property type="project" value="TreeGrafter"/>
</dbReference>
<dbReference type="InterPro" id="IPR013083">
    <property type="entry name" value="Znf_RING/FYVE/PHD"/>
</dbReference>
<keyword evidence="3" id="KW-0862">Zinc</keyword>
<dbReference type="PROSITE" id="PS00518">
    <property type="entry name" value="ZF_RING_1"/>
    <property type="match status" value="1"/>
</dbReference>
<dbReference type="EMBL" id="ML987194">
    <property type="protein sequence ID" value="KAF2250063.1"/>
    <property type="molecule type" value="Genomic_DNA"/>
</dbReference>
<dbReference type="InterPro" id="IPR017907">
    <property type="entry name" value="Znf_RING_CS"/>
</dbReference>
<dbReference type="PANTHER" id="PTHR45969:SF81">
    <property type="entry name" value="OS08G0157400 PROTEIN"/>
    <property type="match status" value="1"/>
</dbReference>
<proteinExistence type="predicted"/>
<dbReference type="GeneID" id="54586557"/>
<dbReference type="SMART" id="SM00184">
    <property type="entry name" value="RING"/>
    <property type="match status" value="1"/>
</dbReference>
<dbReference type="Pfam" id="PF13639">
    <property type="entry name" value="zf-RING_2"/>
    <property type="match status" value="1"/>
</dbReference>
<evidence type="ECO:0000256" key="4">
    <source>
        <dbReference type="PROSITE-ProRule" id="PRU00175"/>
    </source>
</evidence>
<evidence type="ECO:0000259" key="6">
    <source>
        <dbReference type="PROSITE" id="PS50089"/>
    </source>
</evidence>
<dbReference type="InterPro" id="IPR001841">
    <property type="entry name" value="Znf_RING"/>
</dbReference>
<evidence type="ECO:0000256" key="5">
    <source>
        <dbReference type="SAM" id="MobiDB-lite"/>
    </source>
</evidence>
<evidence type="ECO:0000313" key="7">
    <source>
        <dbReference type="EMBL" id="KAF2250063.1"/>
    </source>
</evidence>
<dbReference type="GO" id="GO:0061630">
    <property type="term" value="F:ubiquitin protein ligase activity"/>
    <property type="evidence" value="ECO:0007669"/>
    <property type="project" value="TreeGrafter"/>
</dbReference>
<dbReference type="PANTHER" id="PTHR45969">
    <property type="entry name" value="RING ZINC FINGER PROTEIN-RELATED"/>
    <property type="match status" value="1"/>
</dbReference>
<keyword evidence="8" id="KW-1185">Reference proteome</keyword>
<evidence type="ECO:0000256" key="3">
    <source>
        <dbReference type="ARBA" id="ARBA00022833"/>
    </source>
</evidence>
<sequence length="251" mass="28399">MEPIEEMNDQEAVTTPQTDCRGASPRFRRIRLPELEKLFGKPHIRKNPPEAGRILACFTNLSLCIASGAYISAEAALEGVCTYWYELVETVDLNDDNRSHLRRVDLAHTVRRLWEEIREERWRGLCGQDLLLRAGAQVNMVGLLLFGVESVDDPRKEQLLQQPSQLFPISFPRRRERVEPIDLGAISSPLDSRTPESAEAECAICRDRVEDGVKIKCCRHCFCRECLDAWLNGEGEGATDNCPMCKAKLTA</sequence>
<feature type="domain" description="RING-type" evidence="6">
    <location>
        <begin position="202"/>
        <end position="246"/>
    </location>
</feature>
<dbReference type="PROSITE" id="PS50089">
    <property type="entry name" value="ZF_RING_2"/>
    <property type="match status" value="1"/>
</dbReference>